<dbReference type="InterPro" id="IPR050156">
    <property type="entry name" value="TC-AMP_synthase_SUA5"/>
</dbReference>
<organism evidence="13 14">
    <name type="scientific">Caldisericum exile</name>
    <dbReference type="NCBI Taxonomy" id="693075"/>
    <lineage>
        <taxon>Bacteria</taxon>
        <taxon>Pseudomonadati</taxon>
        <taxon>Caldisericota/Cryosericota group</taxon>
        <taxon>Caldisericota</taxon>
        <taxon>Caldisericia</taxon>
        <taxon>Caldisericales</taxon>
        <taxon>Caldisericaceae</taxon>
        <taxon>Caldisericum</taxon>
    </lineage>
</organism>
<evidence type="ECO:0000259" key="12">
    <source>
        <dbReference type="PROSITE" id="PS51163"/>
    </source>
</evidence>
<dbReference type="EC" id="2.7.7.87" evidence="3"/>
<comment type="similarity">
    <text evidence="2">Belongs to the SUA5 family.</text>
</comment>
<dbReference type="NCBIfam" id="TIGR00057">
    <property type="entry name" value="L-threonylcarbamoyladenylate synthase"/>
    <property type="match status" value="1"/>
</dbReference>
<evidence type="ECO:0000256" key="4">
    <source>
        <dbReference type="ARBA" id="ARBA00022490"/>
    </source>
</evidence>
<name>A0A2J6X7G2_9BACT</name>
<keyword evidence="5" id="KW-0808">Transferase</keyword>
<keyword evidence="4" id="KW-0963">Cytoplasm</keyword>
<dbReference type="InterPro" id="IPR006070">
    <property type="entry name" value="Sua5-like_dom"/>
</dbReference>
<evidence type="ECO:0000256" key="11">
    <source>
        <dbReference type="ARBA" id="ARBA00048366"/>
    </source>
</evidence>
<reference evidence="13 14" key="1">
    <citation type="submission" date="2018-01" db="EMBL/GenBank/DDBJ databases">
        <title>Metagenomic assembled genomes from two thermal pools in the Uzon Caldera, Kamchatka, Russia.</title>
        <authorList>
            <person name="Wilkins L."/>
            <person name="Ettinger C."/>
        </authorList>
    </citation>
    <scope>NUCLEOTIDE SEQUENCE [LARGE SCALE GENOMIC DNA]</scope>
    <source>
        <strain evidence="13">ARK-10</strain>
    </source>
</reference>
<evidence type="ECO:0000256" key="7">
    <source>
        <dbReference type="ARBA" id="ARBA00022695"/>
    </source>
</evidence>
<dbReference type="Gene3D" id="3.90.870.10">
    <property type="entry name" value="DHBP synthase"/>
    <property type="match status" value="1"/>
</dbReference>
<dbReference type="EMBL" id="PNIX01000161">
    <property type="protein sequence ID" value="PMP82899.1"/>
    <property type="molecule type" value="Genomic_DNA"/>
</dbReference>
<evidence type="ECO:0000256" key="3">
    <source>
        <dbReference type="ARBA" id="ARBA00012584"/>
    </source>
</evidence>
<dbReference type="GO" id="GO:0005737">
    <property type="term" value="C:cytoplasm"/>
    <property type="evidence" value="ECO:0007669"/>
    <property type="project" value="UniProtKB-SubCell"/>
</dbReference>
<dbReference type="PANTHER" id="PTHR17490:SF16">
    <property type="entry name" value="THREONYLCARBAMOYL-AMP SYNTHASE"/>
    <property type="match status" value="1"/>
</dbReference>
<dbReference type="GO" id="GO:0008033">
    <property type="term" value="P:tRNA processing"/>
    <property type="evidence" value="ECO:0007669"/>
    <property type="project" value="UniProtKB-KW"/>
</dbReference>
<dbReference type="GO" id="GO:0005524">
    <property type="term" value="F:ATP binding"/>
    <property type="evidence" value="ECO:0007669"/>
    <property type="project" value="UniProtKB-KW"/>
</dbReference>
<comment type="catalytic activity">
    <reaction evidence="11">
        <text>L-threonine + hydrogencarbonate + ATP = L-threonylcarbamoyladenylate + diphosphate + H2O</text>
        <dbReference type="Rhea" id="RHEA:36407"/>
        <dbReference type="ChEBI" id="CHEBI:15377"/>
        <dbReference type="ChEBI" id="CHEBI:17544"/>
        <dbReference type="ChEBI" id="CHEBI:30616"/>
        <dbReference type="ChEBI" id="CHEBI:33019"/>
        <dbReference type="ChEBI" id="CHEBI:57926"/>
        <dbReference type="ChEBI" id="CHEBI:73682"/>
        <dbReference type="EC" id="2.7.7.87"/>
    </reaction>
</comment>
<accession>A0A2J6X7G2</accession>
<evidence type="ECO:0000256" key="10">
    <source>
        <dbReference type="ARBA" id="ARBA00029774"/>
    </source>
</evidence>
<proteinExistence type="inferred from homology"/>
<evidence type="ECO:0000256" key="1">
    <source>
        <dbReference type="ARBA" id="ARBA00004496"/>
    </source>
</evidence>
<evidence type="ECO:0000256" key="6">
    <source>
        <dbReference type="ARBA" id="ARBA00022694"/>
    </source>
</evidence>
<protein>
    <recommendedName>
        <fullName evidence="10">L-threonylcarbamoyladenylate synthase</fullName>
        <ecNumber evidence="3">2.7.7.87</ecNumber>
    </recommendedName>
    <alternativeName>
        <fullName evidence="10">L-threonylcarbamoyladenylate synthase</fullName>
    </alternativeName>
</protein>
<dbReference type="PROSITE" id="PS51163">
    <property type="entry name" value="YRDC"/>
    <property type="match status" value="1"/>
</dbReference>
<keyword evidence="8" id="KW-0547">Nucleotide-binding</keyword>
<keyword evidence="7" id="KW-0548">Nucleotidyltransferase</keyword>
<keyword evidence="9" id="KW-0067">ATP-binding</keyword>
<dbReference type="GO" id="GO:0061710">
    <property type="term" value="F:L-threonylcarbamoyladenylate synthase"/>
    <property type="evidence" value="ECO:0007669"/>
    <property type="project" value="UniProtKB-EC"/>
</dbReference>
<evidence type="ECO:0000256" key="5">
    <source>
        <dbReference type="ARBA" id="ARBA00022679"/>
    </source>
</evidence>
<gene>
    <name evidence="13" type="ORF">C0175_02785</name>
</gene>
<dbReference type="RefSeq" id="WP_416084638.1">
    <property type="nucleotide sequence ID" value="NZ_JBNARP010000007.1"/>
</dbReference>
<evidence type="ECO:0000313" key="13">
    <source>
        <dbReference type="EMBL" id="PMP82899.1"/>
    </source>
</evidence>
<evidence type="ECO:0000256" key="9">
    <source>
        <dbReference type="ARBA" id="ARBA00022840"/>
    </source>
</evidence>
<evidence type="ECO:0000313" key="14">
    <source>
        <dbReference type="Proteomes" id="UP000236910"/>
    </source>
</evidence>
<dbReference type="GO" id="GO:0000049">
    <property type="term" value="F:tRNA binding"/>
    <property type="evidence" value="ECO:0007669"/>
    <property type="project" value="TreeGrafter"/>
</dbReference>
<dbReference type="PANTHER" id="PTHR17490">
    <property type="entry name" value="SUA5"/>
    <property type="match status" value="1"/>
</dbReference>
<dbReference type="GO" id="GO:0003725">
    <property type="term" value="F:double-stranded RNA binding"/>
    <property type="evidence" value="ECO:0007669"/>
    <property type="project" value="InterPro"/>
</dbReference>
<dbReference type="InterPro" id="IPR017945">
    <property type="entry name" value="DHBP_synth_RibB-like_a/b_dom"/>
</dbReference>
<sequence>MKRQYEEALKHLNNHGVIAFKTDTVMGLGVNGLDNIAVKNLFDIKGRSYDKPLYLLAYSIEQIYDYVYGVTEEALSLMEKHFPGALAIILRSQKKLYTKPNEKGETLGVRIPNYPDLLDFLAFIKLPILNTSANISNSPPLLTKESVIQTFDDKVLYIEFEHDIEMLELPSTVVDLTSGKPTIIRKGAVEI</sequence>
<dbReference type="Proteomes" id="UP000236910">
    <property type="component" value="Unassembled WGS sequence"/>
</dbReference>
<comment type="subcellular location">
    <subcellularLocation>
        <location evidence="1">Cytoplasm</location>
    </subcellularLocation>
</comment>
<evidence type="ECO:0000256" key="2">
    <source>
        <dbReference type="ARBA" id="ARBA00007663"/>
    </source>
</evidence>
<dbReference type="SUPFAM" id="SSF55821">
    <property type="entry name" value="YrdC/RibB"/>
    <property type="match status" value="1"/>
</dbReference>
<feature type="domain" description="YrdC-like" evidence="12">
    <location>
        <begin position="2"/>
        <end position="189"/>
    </location>
</feature>
<dbReference type="AlphaFoldDB" id="A0A2J6X7G2"/>
<keyword evidence="6" id="KW-0819">tRNA processing</keyword>
<comment type="caution">
    <text evidence="13">The sequence shown here is derived from an EMBL/GenBank/DDBJ whole genome shotgun (WGS) entry which is preliminary data.</text>
</comment>
<dbReference type="GO" id="GO:0006450">
    <property type="term" value="P:regulation of translational fidelity"/>
    <property type="evidence" value="ECO:0007669"/>
    <property type="project" value="TreeGrafter"/>
</dbReference>
<dbReference type="Pfam" id="PF01300">
    <property type="entry name" value="Sua5_yciO_yrdC"/>
    <property type="match status" value="1"/>
</dbReference>
<evidence type="ECO:0000256" key="8">
    <source>
        <dbReference type="ARBA" id="ARBA00022741"/>
    </source>
</evidence>